<proteinExistence type="predicted"/>
<reference evidence="4" key="2">
    <citation type="journal article" date="2018" name="Sci. Data">
        <title>The draft genome sequence of cork oak.</title>
        <authorList>
            <person name="Ramos A.M."/>
            <person name="Usie A."/>
            <person name="Barbosa P."/>
            <person name="Barros P.M."/>
            <person name="Capote T."/>
            <person name="Chaves I."/>
            <person name="Simoes F."/>
            <person name="Abreu I."/>
            <person name="Carrasquinho I."/>
            <person name="Faro C."/>
            <person name="Guimaraes J.B."/>
            <person name="Mendonca D."/>
            <person name="Nobrega F."/>
            <person name="Rodrigues L."/>
            <person name="Saibo N.J.M."/>
            <person name="Varela M.C."/>
            <person name="Egas C."/>
            <person name="Matos J."/>
            <person name="Miguel C.M."/>
            <person name="Oliveira M.M."/>
            <person name="Ricardo C.P."/>
            <person name="Goncalves S."/>
        </authorList>
    </citation>
    <scope>NUCLEOTIDE SEQUENCE [LARGE SCALE GENOMIC DNA]</scope>
    <source>
        <strain evidence="4">HL8</strain>
    </source>
</reference>
<dbReference type="GO" id="GO:0005886">
    <property type="term" value="C:plasma membrane"/>
    <property type="evidence" value="ECO:0007669"/>
    <property type="project" value="TreeGrafter"/>
</dbReference>
<dbReference type="AlphaFoldDB" id="A0AAW0LYD1"/>
<feature type="signal peptide" evidence="2">
    <location>
        <begin position="1"/>
        <end position="32"/>
    </location>
</feature>
<keyword evidence="2" id="KW-0732">Signal</keyword>
<organism evidence="4">
    <name type="scientific">Quercus suber</name>
    <name type="common">Cork oak</name>
    <dbReference type="NCBI Taxonomy" id="58331"/>
    <lineage>
        <taxon>Eukaryota</taxon>
        <taxon>Viridiplantae</taxon>
        <taxon>Streptophyta</taxon>
        <taxon>Embryophyta</taxon>
        <taxon>Tracheophyta</taxon>
        <taxon>Spermatophyta</taxon>
        <taxon>Magnoliopsida</taxon>
        <taxon>eudicotyledons</taxon>
        <taxon>Gunneridae</taxon>
        <taxon>Pentapetalae</taxon>
        <taxon>rosids</taxon>
        <taxon>fabids</taxon>
        <taxon>Fagales</taxon>
        <taxon>Fagaceae</taxon>
        <taxon>Quercus</taxon>
    </lineage>
</organism>
<dbReference type="EMBL" id="PKMF04000034">
    <property type="protein sequence ID" value="KAK7856728.1"/>
    <property type="molecule type" value="Genomic_DNA"/>
</dbReference>
<feature type="compositionally biased region" description="Polar residues" evidence="1">
    <location>
        <begin position="175"/>
        <end position="195"/>
    </location>
</feature>
<dbReference type="PROSITE" id="PS51257">
    <property type="entry name" value="PROKAR_LIPOPROTEIN"/>
    <property type="match status" value="1"/>
</dbReference>
<dbReference type="PANTHER" id="PTHR33021">
    <property type="entry name" value="BLUE COPPER PROTEIN"/>
    <property type="match status" value="1"/>
</dbReference>
<dbReference type="Pfam" id="PF02298">
    <property type="entry name" value="Cu_bind_like"/>
    <property type="match status" value="1"/>
</dbReference>
<dbReference type="Gene3D" id="2.60.40.420">
    <property type="entry name" value="Cupredoxins - blue copper proteins"/>
    <property type="match status" value="1"/>
</dbReference>
<protein>
    <submittedName>
        <fullName evidence="4">Lamin-like protein</fullName>
    </submittedName>
</protein>
<dbReference type="GO" id="GO:0009055">
    <property type="term" value="F:electron transfer activity"/>
    <property type="evidence" value="ECO:0007669"/>
    <property type="project" value="InterPro"/>
</dbReference>
<accession>A0AAW0LYD1</accession>
<dbReference type="InterPro" id="IPR008972">
    <property type="entry name" value="Cupredoxin"/>
</dbReference>
<dbReference type="PROSITE" id="PS51485">
    <property type="entry name" value="PHYTOCYANIN"/>
    <property type="match status" value="1"/>
</dbReference>
<reference evidence="4" key="3">
    <citation type="submission" date="2023-07" db="EMBL/GenBank/DDBJ databases">
        <title>An improved reference 1 genome and first organelle genomes of Quercus suber.</title>
        <authorList>
            <consortium name="Genosuber Consortium"/>
            <person name="Usie A."/>
            <person name="Serra O."/>
            <person name="Barros P."/>
        </authorList>
    </citation>
    <scope>NUCLEOTIDE SEQUENCE</scope>
    <source>
        <strain evidence="4">HL8</strain>
        <tissue evidence="4">Leaves</tissue>
    </source>
</reference>
<dbReference type="FunFam" id="2.60.40.420:FF:000048">
    <property type="entry name" value="Early nodulin-like protein 18"/>
    <property type="match status" value="1"/>
</dbReference>
<dbReference type="CDD" id="cd04216">
    <property type="entry name" value="Phytocyanin"/>
    <property type="match status" value="1"/>
</dbReference>
<reference evidence="4" key="1">
    <citation type="submission" date="2017-12" db="EMBL/GenBank/DDBJ databases">
        <authorList>
            <person name="Barbosa P."/>
            <person name="Usie A."/>
            <person name="Ramos A.M."/>
        </authorList>
    </citation>
    <scope>NUCLEOTIDE SEQUENCE</scope>
    <source>
        <strain evidence="4">HL8</strain>
        <tissue evidence="4">Leaves</tissue>
    </source>
</reference>
<dbReference type="InterPro" id="IPR003245">
    <property type="entry name" value="Phytocyanin_dom"/>
</dbReference>
<evidence type="ECO:0000259" key="3">
    <source>
        <dbReference type="PROSITE" id="PS51485"/>
    </source>
</evidence>
<sequence length="235" mass="26094">MEQTRYCLGLLFFILSCFVLLSFSGSVVVVEAYKNYTVGDSLGWYDTLEKPNVNYQKWVAGKNFSLGDFLIFNTDTNHSVIQTYNLTTYKLCDYEDAQENDTIQWSTSDPSATTLNSVTVPVPLVKEGMTYFFSSDYDGEQCKNGQHFKVNVTHGQGLPKGLSNKPSEESPGPISPNSGDEQSAPDTIVPSNFNNPHEESADKEASGSASLSMYWKLKDRTMIVILVFLGLVCLL</sequence>
<dbReference type="SUPFAM" id="SSF49503">
    <property type="entry name" value="Cupredoxins"/>
    <property type="match status" value="1"/>
</dbReference>
<dbReference type="EMBL" id="PKMF04000034">
    <property type="protein sequence ID" value="KAK7856727.1"/>
    <property type="molecule type" value="Genomic_DNA"/>
</dbReference>
<dbReference type="PANTHER" id="PTHR33021:SF6">
    <property type="entry name" value="EARLY NODULIN-LIKE PROTEIN 18"/>
    <property type="match status" value="1"/>
</dbReference>
<feature type="compositionally biased region" description="Basic and acidic residues" evidence="1">
    <location>
        <begin position="196"/>
        <end position="205"/>
    </location>
</feature>
<evidence type="ECO:0000313" key="4">
    <source>
        <dbReference type="EMBL" id="KAK7856727.1"/>
    </source>
</evidence>
<gene>
    <name evidence="4" type="ORF">CFP56_022106</name>
    <name evidence="5" type="ORF">CFP56_022107</name>
</gene>
<feature type="chain" id="PRO_5044716876" evidence="2">
    <location>
        <begin position="33"/>
        <end position="235"/>
    </location>
</feature>
<evidence type="ECO:0000256" key="2">
    <source>
        <dbReference type="SAM" id="SignalP"/>
    </source>
</evidence>
<feature type="domain" description="Phytocyanin" evidence="3">
    <location>
        <begin position="34"/>
        <end position="154"/>
    </location>
</feature>
<dbReference type="InterPro" id="IPR039391">
    <property type="entry name" value="Phytocyanin-like"/>
</dbReference>
<feature type="region of interest" description="Disordered" evidence="1">
    <location>
        <begin position="155"/>
        <end position="205"/>
    </location>
</feature>
<evidence type="ECO:0000313" key="5">
    <source>
        <dbReference type="EMBL" id="KAK7856728.1"/>
    </source>
</evidence>
<evidence type="ECO:0000256" key="1">
    <source>
        <dbReference type="SAM" id="MobiDB-lite"/>
    </source>
</evidence>
<name>A0AAW0LYD1_QUESU</name>
<comment type="caution">
    <text evidence="4">The sequence shown here is derived from an EMBL/GenBank/DDBJ whole genome shotgun (WGS) entry which is preliminary data.</text>
</comment>